<sequence>MPGSGCESAGSARARPAGRGAPRPAPRKQSPPLPPGPAHRRQVLPPRLRAQRPRLTGPAPRPVANPVRVGGARLPRAACCGLVSSSRVRARQLPGNCVGSRSDLGDYWLGNILGFSLQYTATGPLVGSWYSCVSFAASASLASPASPCPSRAEDEDGSPCCSDPLRHTHQSLPLCSSGALSRGSLSWLPRYGMLSRSTTSPFRGHFDFEEEPEVTQCRTCPLQFFSFQHKLAKQTPGSFQAPDLGLALHPCPLVSSPWAEQLLDPGVQIAIGLCRLSGLVSYLINPLL</sequence>
<keyword evidence="2" id="KW-1185">Reference proteome</keyword>
<dbReference type="AlphaFoldDB" id="A0AAX6T1V2"/>
<organism evidence="2 3">
    <name type="scientific">Heterocephalus glaber</name>
    <name type="common">Naked mole rat</name>
    <dbReference type="NCBI Taxonomy" id="10181"/>
    <lineage>
        <taxon>Eukaryota</taxon>
        <taxon>Metazoa</taxon>
        <taxon>Chordata</taxon>
        <taxon>Craniata</taxon>
        <taxon>Vertebrata</taxon>
        <taxon>Euteleostomi</taxon>
        <taxon>Mammalia</taxon>
        <taxon>Eutheria</taxon>
        <taxon>Euarchontoglires</taxon>
        <taxon>Glires</taxon>
        <taxon>Rodentia</taxon>
        <taxon>Hystricomorpha</taxon>
        <taxon>Bathyergidae</taxon>
        <taxon>Heterocephalus</taxon>
    </lineage>
</organism>
<feature type="compositionally biased region" description="Low complexity" evidence="1">
    <location>
        <begin position="43"/>
        <end position="68"/>
    </location>
</feature>
<gene>
    <name evidence="3" type="primary">LOC110349108</name>
</gene>
<evidence type="ECO:0000313" key="2">
    <source>
        <dbReference type="Proteomes" id="UP000694906"/>
    </source>
</evidence>
<dbReference type="RefSeq" id="XP_021113968.1">
    <property type="nucleotide sequence ID" value="XM_021258309.1"/>
</dbReference>
<reference evidence="3" key="1">
    <citation type="submission" date="2025-08" db="UniProtKB">
        <authorList>
            <consortium name="RefSeq"/>
        </authorList>
    </citation>
    <scope>IDENTIFICATION</scope>
</reference>
<feature type="compositionally biased region" description="Low complexity" evidence="1">
    <location>
        <begin position="8"/>
        <end position="22"/>
    </location>
</feature>
<accession>A0AAX6T1V2</accession>
<dbReference type="Proteomes" id="UP000694906">
    <property type="component" value="Unplaced"/>
</dbReference>
<proteinExistence type="predicted"/>
<evidence type="ECO:0000256" key="1">
    <source>
        <dbReference type="SAM" id="MobiDB-lite"/>
    </source>
</evidence>
<name>A0AAX6T1V2_HETGA</name>
<feature type="region of interest" description="Disordered" evidence="1">
    <location>
        <begin position="1"/>
        <end position="68"/>
    </location>
</feature>
<protein>
    <submittedName>
        <fullName evidence="3">Uncharacterized protein LOC110349108</fullName>
    </submittedName>
</protein>
<dbReference type="GeneID" id="110349108"/>
<evidence type="ECO:0000313" key="3">
    <source>
        <dbReference type="RefSeq" id="XP_021113968.1"/>
    </source>
</evidence>